<evidence type="ECO:0000313" key="2">
    <source>
        <dbReference type="EMBL" id="TEB32857.1"/>
    </source>
</evidence>
<sequence>MVQTEVEPTVRFTFRNPPKRESKQPRVPSSPLPRISHHLLLHKRDHQMGVASHLH</sequence>
<accession>A0A4Y7TFA5</accession>
<evidence type="ECO:0000256" key="1">
    <source>
        <dbReference type="SAM" id="MobiDB-lite"/>
    </source>
</evidence>
<keyword evidence="3" id="KW-1185">Reference proteome</keyword>
<evidence type="ECO:0000313" key="3">
    <source>
        <dbReference type="Proteomes" id="UP000298030"/>
    </source>
</evidence>
<gene>
    <name evidence="2" type="ORF">FA13DRAFT_1731372</name>
</gene>
<name>A0A4Y7TFA5_COPMI</name>
<proteinExistence type="predicted"/>
<dbReference type="EMBL" id="QPFP01000014">
    <property type="protein sequence ID" value="TEB32857.1"/>
    <property type="molecule type" value="Genomic_DNA"/>
</dbReference>
<dbReference type="Proteomes" id="UP000298030">
    <property type="component" value="Unassembled WGS sequence"/>
</dbReference>
<feature type="region of interest" description="Disordered" evidence="1">
    <location>
        <begin position="1"/>
        <end position="33"/>
    </location>
</feature>
<protein>
    <submittedName>
        <fullName evidence="2">Uncharacterized protein</fullName>
    </submittedName>
</protein>
<comment type="caution">
    <text evidence="2">The sequence shown here is derived from an EMBL/GenBank/DDBJ whole genome shotgun (WGS) entry which is preliminary data.</text>
</comment>
<organism evidence="2 3">
    <name type="scientific">Coprinellus micaceus</name>
    <name type="common">Glistening ink-cap mushroom</name>
    <name type="synonym">Coprinus micaceus</name>
    <dbReference type="NCBI Taxonomy" id="71717"/>
    <lineage>
        <taxon>Eukaryota</taxon>
        <taxon>Fungi</taxon>
        <taxon>Dikarya</taxon>
        <taxon>Basidiomycota</taxon>
        <taxon>Agaricomycotina</taxon>
        <taxon>Agaricomycetes</taxon>
        <taxon>Agaricomycetidae</taxon>
        <taxon>Agaricales</taxon>
        <taxon>Agaricineae</taxon>
        <taxon>Psathyrellaceae</taxon>
        <taxon>Coprinellus</taxon>
    </lineage>
</organism>
<dbReference type="AlphaFoldDB" id="A0A4Y7TFA5"/>
<reference evidence="2 3" key="1">
    <citation type="journal article" date="2019" name="Nat. Ecol. Evol.">
        <title>Megaphylogeny resolves global patterns of mushroom evolution.</title>
        <authorList>
            <person name="Varga T."/>
            <person name="Krizsan K."/>
            <person name="Foldi C."/>
            <person name="Dima B."/>
            <person name="Sanchez-Garcia M."/>
            <person name="Sanchez-Ramirez S."/>
            <person name="Szollosi G.J."/>
            <person name="Szarkandi J.G."/>
            <person name="Papp V."/>
            <person name="Albert L."/>
            <person name="Andreopoulos W."/>
            <person name="Angelini C."/>
            <person name="Antonin V."/>
            <person name="Barry K.W."/>
            <person name="Bougher N.L."/>
            <person name="Buchanan P."/>
            <person name="Buyck B."/>
            <person name="Bense V."/>
            <person name="Catcheside P."/>
            <person name="Chovatia M."/>
            <person name="Cooper J."/>
            <person name="Damon W."/>
            <person name="Desjardin D."/>
            <person name="Finy P."/>
            <person name="Geml J."/>
            <person name="Haridas S."/>
            <person name="Hughes K."/>
            <person name="Justo A."/>
            <person name="Karasinski D."/>
            <person name="Kautmanova I."/>
            <person name="Kiss B."/>
            <person name="Kocsube S."/>
            <person name="Kotiranta H."/>
            <person name="LaButti K.M."/>
            <person name="Lechner B.E."/>
            <person name="Liimatainen K."/>
            <person name="Lipzen A."/>
            <person name="Lukacs Z."/>
            <person name="Mihaltcheva S."/>
            <person name="Morgado L.N."/>
            <person name="Niskanen T."/>
            <person name="Noordeloos M.E."/>
            <person name="Ohm R.A."/>
            <person name="Ortiz-Santana B."/>
            <person name="Ovrebo C."/>
            <person name="Racz N."/>
            <person name="Riley R."/>
            <person name="Savchenko A."/>
            <person name="Shiryaev A."/>
            <person name="Soop K."/>
            <person name="Spirin V."/>
            <person name="Szebenyi C."/>
            <person name="Tomsovsky M."/>
            <person name="Tulloss R.E."/>
            <person name="Uehling J."/>
            <person name="Grigoriev I.V."/>
            <person name="Vagvolgyi C."/>
            <person name="Papp T."/>
            <person name="Martin F.M."/>
            <person name="Miettinen O."/>
            <person name="Hibbett D.S."/>
            <person name="Nagy L.G."/>
        </authorList>
    </citation>
    <scope>NUCLEOTIDE SEQUENCE [LARGE SCALE GENOMIC DNA]</scope>
    <source>
        <strain evidence="2 3">FP101781</strain>
    </source>
</reference>